<dbReference type="RefSeq" id="YP_009952136.1">
    <property type="nucleotide sequence ID" value="NC_051608.1"/>
</dbReference>
<organism evidence="1 2">
    <name type="scientific">Mycobacterium phage Ekdilam</name>
    <dbReference type="NCBI Taxonomy" id="2599862"/>
    <lineage>
        <taxon>Viruses</taxon>
        <taxon>Duplodnaviria</taxon>
        <taxon>Heunggongvirae</taxon>
        <taxon>Uroviricota</taxon>
        <taxon>Caudoviricetes</taxon>
        <taxon>Weiservirinae</taxon>
        <taxon>Amginevirus</taxon>
        <taxon>Amginevirus ekdilam</taxon>
    </lineage>
</organism>
<protein>
    <submittedName>
        <fullName evidence="1">Uncharacterized protein</fullName>
    </submittedName>
</protein>
<dbReference type="Proteomes" id="UP000326609">
    <property type="component" value="Segment"/>
</dbReference>
<dbReference type="KEGG" id="vg:60323583"/>
<evidence type="ECO:0000313" key="1">
    <source>
        <dbReference type="EMBL" id="QFG11507.1"/>
    </source>
</evidence>
<evidence type="ECO:0000313" key="2">
    <source>
        <dbReference type="Proteomes" id="UP000326609"/>
    </source>
</evidence>
<proteinExistence type="predicted"/>
<dbReference type="GeneID" id="60323583"/>
<sequence>MNTSTATAEAKVYVVETADEARVFAADAEAEARAFNRANVGSSMYAAYGDEAEAFAKADAKAADAILATLTDTWYESYQAWESAADRLHYAANDNKVGTYGGGYWKMSHDEALVAAADRAADETIIAYNRDGYLRAVEAYRAAVAAKQAASDAIDAHETARYRGWLRFFLVPGGHIHRSRGCSSLRITTRIGWLPNLSGETEADAVAEHGAMLCTKCFPSAPVEWTIGKPLDPNACKGSGERPVDGTIVRRYRSSYAECTGCGVRQVYTMSGVIKKHKAPKGK</sequence>
<dbReference type="EMBL" id="MN234199">
    <property type="protein sequence ID" value="QFG11507.1"/>
    <property type="molecule type" value="Genomic_DNA"/>
</dbReference>
<reference evidence="1 2" key="1">
    <citation type="submission" date="2019-07" db="EMBL/GenBank/DDBJ databases">
        <authorList>
            <person name="Divens A.M."/>
            <person name="Garlena R.A."/>
            <person name="Russell D.A."/>
            <person name="Pope W.H."/>
            <person name="Jacobs-Sera D."/>
            <person name="Hatfull G.F."/>
        </authorList>
    </citation>
    <scope>NUCLEOTIDE SEQUENCE [LARGE SCALE GENOMIC DNA]</scope>
</reference>
<keyword evidence="2" id="KW-1185">Reference proteome</keyword>
<gene>
    <name evidence="1" type="primary">83</name>
    <name evidence="1" type="ORF">PBI_EKDILAM_83</name>
</gene>
<accession>A0A5J6TNL1</accession>
<name>A0A5J6TNL1_9CAUD</name>